<dbReference type="EMBL" id="FQUO01000002">
    <property type="protein sequence ID" value="SHE67414.1"/>
    <property type="molecule type" value="Genomic_DNA"/>
</dbReference>
<reference evidence="2 3" key="1">
    <citation type="submission" date="2016-11" db="EMBL/GenBank/DDBJ databases">
        <authorList>
            <person name="Jaros S."/>
            <person name="Januszkiewicz K."/>
            <person name="Wedrychowicz H."/>
        </authorList>
    </citation>
    <scope>NUCLEOTIDE SEQUENCE [LARGE SCALE GENOMIC DNA]</scope>
    <source>
        <strain evidence="2 3">DSM 26897</strain>
    </source>
</reference>
<dbReference type="Proteomes" id="UP000184368">
    <property type="component" value="Unassembled WGS sequence"/>
</dbReference>
<protein>
    <submittedName>
        <fullName evidence="2">dTDP-4-dehydrorhamnose reductase</fullName>
    </submittedName>
</protein>
<gene>
    <name evidence="2" type="ORF">SAMN05444008_102241</name>
</gene>
<name>A0A1M4VEJ1_9BACT</name>
<feature type="domain" description="RmlD-like substrate binding" evidence="1">
    <location>
        <begin position="3"/>
        <end position="295"/>
    </location>
</feature>
<accession>A0A1M4VEJ1</accession>
<dbReference type="InterPro" id="IPR036291">
    <property type="entry name" value="NAD(P)-bd_dom_sf"/>
</dbReference>
<evidence type="ECO:0000313" key="2">
    <source>
        <dbReference type="EMBL" id="SHE67414.1"/>
    </source>
</evidence>
<dbReference type="SUPFAM" id="SSF51735">
    <property type="entry name" value="NAD(P)-binding Rossmann-fold domains"/>
    <property type="match status" value="1"/>
</dbReference>
<organism evidence="2 3">
    <name type="scientific">Cnuella takakiae</name>
    <dbReference type="NCBI Taxonomy" id="1302690"/>
    <lineage>
        <taxon>Bacteria</taxon>
        <taxon>Pseudomonadati</taxon>
        <taxon>Bacteroidota</taxon>
        <taxon>Chitinophagia</taxon>
        <taxon>Chitinophagales</taxon>
        <taxon>Chitinophagaceae</taxon>
        <taxon>Cnuella</taxon>
    </lineage>
</organism>
<dbReference type="AlphaFoldDB" id="A0A1M4VEJ1"/>
<keyword evidence="3" id="KW-1185">Reference proteome</keyword>
<dbReference type="CDD" id="cd05254">
    <property type="entry name" value="dTDP_HR_like_SDR_e"/>
    <property type="match status" value="1"/>
</dbReference>
<dbReference type="Gene3D" id="3.40.50.720">
    <property type="entry name" value="NAD(P)-binding Rossmann-like Domain"/>
    <property type="match status" value="1"/>
</dbReference>
<dbReference type="PANTHER" id="PTHR43242">
    <property type="entry name" value="NAD(P)-BINDING ROSSMANN-FOLD SUPERFAMILY PROTEIN"/>
    <property type="match status" value="1"/>
</dbReference>
<dbReference type="Pfam" id="PF04321">
    <property type="entry name" value="RmlD_sub_bind"/>
    <property type="match status" value="1"/>
</dbReference>
<dbReference type="RefSeq" id="WP_073039925.1">
    <property type="nucleotide sequence ID" value="NZ_FQUO01000002.1"/>
</dbReference>
<dbReference type="STRING" id="1302690.BUE76_12510"/>
<dbReference type="InterPro" id="IPR029903">
    <property type="entry name" value="RmlD-like-bd"/>
</dbReference>
<proteinExistence type="predicted"/>
<sequence>METVLITGANGFVGFYLTRHLLRKDYRVVATGQGANRLPYAQANFECHTMDFTNPSDVAEVFRATQPAIVVHGGALTKPDDCALNPDAAVTVNVEGTRNMLLAAAGVNAYFLYLSTDFVFAGNQDTYAENDRPQPVNFYGETKAAAEQLVQQYAGTWAIARPILLYGVPQTGKQNILTMVASALKEGRMLKLFTDQQRLPTYIEDFTWGLEQMIAKQAAGIYHFCGTDALSPFDMGIRVAHYLGYDKSLIATATAADFHQPAARPPRTMFRLEKVIKEFGYRPTSFAEGMRKTLEGWKR</sequence>
<evidence type="ECO:0000313" key="3">
    <source>
        <dbReference type="Proteomes" id="UP000184368"/>
    </source>
</evidence>
<dbReference type="OrthoDB" id="9803892at2"/>
<dbReference type="PANTHER" id="PTHR43242:SF1">
    <property type="entry name" value="NAD(P)-BINDING ROSSMANN-FOLD SUPERFAMILY PROTEIN"/>
    <property type="match status" value="1"/>
</dbReference>
<evidence type="ECO:0000259" key="1">
    <source>
        <dbReference type="Pfam" id="PF04321"/>
    </source>
</evidence>